<keyword evidence="2" id="KW-0227">DNA damage</keyword>
<evidence type="ECO:0000256" key="4">
    <source>
        <dbReference type="ARBA" id="ARBA00023204"/>
    </source>
</evidence>
<accession>A0AAE3HH60</accession>
<keyword evidence="4" id="KW-0234">DNA repair</keyword>
<dbReference type="EMBL" id="JANUCT010000001">
    <property type="protein sequence ID" value="MCS3902196.1"/>
    <property type="molecule type" value="Genomic_DNA"/>
</dbReference>
<dbReference type="GO" id="GO:0042276">
    <property type="term" value="P:error-prone translesion synthesis"/>
    <property type="evidence" value="ECO:0007669"/>
    <property type="project" value="TreeGrafter"/>
</dbReference>
<dbReference type="Gene3D" id="1.10.150.20">
    <property type="entry name" value="5' to 3' exonuclease, C-terminal subdomain"/>
    <property type="match status" value="1"/>
</dbReference>
<dbReference type="InterPro" id="IPR050116">
    <property type="entry name" value="DNA_polymerase-Y"/>
</dbReference>
<evidence type="ECO:0000259" key="6">
    <source>
        <dbReference type="PROSITE" id="PS50173"/>
    </source>
</evidence>
<evidence type="ECO:0000256" key="2">
    <source>
        <dbReference type="ARBA" id="ARBA00022763"/>
    </source>
</evidence>
<dbReference type="PROSITE" id="PS50173">
    <property type="entry name" value="UMUC"/>
    <property type="match status" value="1"/>
</dbReference>
<dbReference type="CDD" id="cd01700">
    <property type="entry name" value="PolY_Pol_V_umuC"/>
    <property type="match status" value="1"/>
</dbReference>
<gene>
    <name evidence="7" type="ORF">J2T55_000188</name>
</gene>
<proteinExistence type="inferred from homology"/>
<comment type="similarity">
    <text evidence="1">Belongs to the DNA polymerase type-Y family.</text>
</comment>
<dbReference type="PANTHER" id="PTHR11076:SF34">
    <property type="entry name" value="PROTEIN UMUC"/>
    <property type="match status" value="1"/>
</dbReference>
<protein>
    <submittedName>
        <fullName evidence="7">DNA polymerase V</fullName>
    </submittedName>
</protein>
<dbReference type="Gene3D" id="3.30.70.270">
    <property type="match status" value="1"/>
</dbReference>
<keyword evidence="8" id="KW-1185">Reference proteome</keyword>
<dbReference type="Pfam" id="PF00817">
    <property type="entry name" value="IMS"/>
    <property type="match status" value="1"/>
</dbReference>
<dbReference type="Pfam" id="PF13438">
    <property type="entry name" value="DUF4113"/>
    <property type="match status" value="1"/>
</dbReference>
<sequence>MMTTQYALIDGNNFYVSCERVFNPALEGKPVVVLSNNDGCAVARSNEAKALGIAMGAPWFKIRHLAQSHGLVALSSNYTLYGDMSRRMMTLIGQYSPDQEIYSIDESFLRFSGFEHWDLTAHGQQLREQVKQWIGIPVCVGLGPSKTLAKLANHYAKKRPAFNGVCNLSVLNARQVDALLADTPVGEVWGVGRRLTEHLAGYNIQTVLDLKQEPAATLRARFGVVMERTIRELNGIACYPLESEPAPKQQIVSSKSFGRPVTEQRELEEAVSDYVARAAEKLRGQGSVCGALQVFIETNPFIPGEPQYHNGAVTRLAQPASDTGALTRQALVGLRKIYRPGYRYKKAGVMLMDLIDGDQIQADLYGDTYNDHYATDRLNDLVDQLNRRYGQGCLRRASAGFTQGWRMRRENLTATFTTDWNGLVCAHA</sequence>
<organism evidence="7 8">
    <name type="scientific">Methylohalomonas lacus</name>
    <dbReference type="NCBI Taxonomy" id="398773"/>
    <lineage>
        <taxon>Bacteria</taxon>
        <taxon>Pseudomonadati</taxon>
        <taxon>Pseudomonadota</taxon>
        <taxon>Gammaproteobacteria</taxon>
        <taxon>Methylohalomonadales</taxon>
        <taxon>Methylohalomonadaceae</taxon>
        <taxon>Methylohalomonas</taxon>
    </lineage>
</organism>
<dbReference type="InterPro" id="IPR025188">
    <property type="entry name" value="DUF4113"/>
</dbReference>
<reference evidence="7" key="1">
    <citation type="submission" date="2022-08" db="EMBL/GenBank/DDBJ databases">
        <title>Genomic Encyclopedia of Type Strains, Phase III (KMG-III): the genomes of soil and plant-associated and newly described type strains.</title>
        <authorList>
            <person name="Whitman W."/>
        </authorList>
    </citation>
    <scope>NUCLEOTIDE SEQUENCE</scope>
    <source>
        <strain evidence="7">HMT 1</strain>
    </source>
</reference>
<dbReference type="Pfam" id="PF11799">
    <property type="entry name" value="IMS_C"/>
    <property type="match status" value="1"/>
</dbReference>
<evidence type="ECO:0000256" key="5">
    <source>
        <dbReference type="ARBA" id="ARBA00023236"/>
    </source>
</evidence>
<dbReference type="InterPro" id="IPR043128">
    <property type="entry name" value="Rev_trsase/Diguanyl_cyclase"/>
</dbReference>
<dbReference type="GO" id="GO:0003684">
    <property type="term" value="F:damaged DNA binding"/>
    <property type="evidence" value="ECO:0007669"/>
    <property type="project" value="InterPro"/>
</dbReference>
<keyword evidence="5" id="KW-0742">SOS response</keyword>
<dbReference type="InterPro" id="IPR017961">
    <property type="entry name" value="DNA_pol_Y-fam_little_finger"/>
</dbReference>
<dbReference type="RefSeq" id="WP_310521955.1">
    <property type="nucleotide sequence ID" value="NZ_JANUCT010000001.1"/>
</dbReference>
<feature type="domain" description="UmuC" evidence="6">
    <location>
        <begin position="6"/>
        <end position="192"/>
    </location>
</feature>
<name>A0AAE3HH60_9GAMM</name>
<keyword evidence="3" id="KW-0741">SOS mutagenesis</keyword>
<comment type="caution">
    <text evidence="7">The sequence shown here is derived from an EMBL/GenBank/DDBJ whole genome shotgun (WGS) entry which is preliminary data.</text>
</comment>
<dbReference type="SUPFAM" id="SSF56672">
    <property type="entry name" value="DNA/RNA polymerases"/>
    <property type="match status" value="1"/>
</dbReference>
<evidence type="ECO:0000313" key="8">
    <source>
        <dbReference type="Proteomes" id="UP001204445"/>
    </source>
</evidence>
<dbReference type="GO" id="GO:0009432">
    <property type="term" value="P:SOS response"/>
    <property type="evidence" value="ECO:0007669"/>
    <property type="project" value="UniProtKB-KW"/>
</dbReference>
<dbReference type="GO" id="GO:0005829">
    <property type="term" value="C:cytosol"/>
    <property type="evidence" value="ECO:0007669"/>
    <property type="project" value="TreeGrafter"/>
</dbReference>
<evidence type="ECO:0000313" key="7">
    <source>
        <dbReference type="EMBL" id="MCS3902196.1"/>
    </source>
</evidence>
<evidence type="ECO:0000256" key="3">
    <source>
        <dbReference type="ARBA" id="ARBA00023199"/>
    </source>
</evidence>
<dbReference type="GO" id="GO:0006281">
    <property type="term" value="P:DNA repair"/>
    <property type="evidence" value="ECO:0007669"/>
    <property type="project" value="UniProtKB-KW"/>
</dbReference>
<dbReference type="AlphaFoldDB" id="A0AAE3HH60"/>
<dbReference type="Proteomes" id="UP001204445">
    <property type="component" value="Unassembled WGS sequence"/>
</dbReference>
<dbReference type="GO" id="GO:0003887">
    <property type="term" value="F:DNA-directed DNA polymerase activity"/>
    <property type="evidence" value="ECO:0007669"/>
    <property type="project" value="TreeGrafter"/>
</dbReference>
<evidence type="ECO:0000256" key="1">
    <source>
        <dbReference type="ARBA" id="ARBA00010945"/>
    </source>
</evidence>
<dbReference type="Gene3D" id="3.40.1170.60">
    <property type="match status" value="1"/>
</dbReference>
<dbReference type="PANTHER" id="PTHR11076">
    <property type="entry name" value="DNA REPAIR POLYMERASE UMUC / TRANSFERASE FAMILY MEMBER"/>
    <property type="match status" value="1"/>
</dbReference>
<dbReference type="InterPro" id="IPR001126">
    <property type="entry name" value="UmuC"/>
</dbReference>
<dbReference type="NCBIfam" id="NF002955">
    <property type="entry name" value="PRK03609.1"/>
    <property type="match status" value="1"/>
</dbReference>
<dbReference type="InterPro" id="IPR043502">
    <property type="entry name" value="DNA/RNA_pol_sf"/>
</dbReference>